<keyword evidence="18" id="KW-1185">Reference proteome</keyword>
<protein>
    <recommendedName>
        <fullName evidence="13">ATP-dependent helicase/nuclease subunit A</fullName>
        <ecNumber evidence="13">3.1.-.-</ecNumber>
        <ecNumber evidence="13">5.6.2.4</ecNumber>
    </recommendedName>
    <alternativeName>
        <fullName evidence="13">ATP-dependent helicase/nuclease AddA</fullName>
    </alternativeName>
    <alternativeName>
        <fullName evidence="13">DNA 3'-5' helicase AddA</fullName>
    </alternativeName>
</protein>
<sequence length="1241" mass="144016">MPQWTDQQTEAIYTKGNNTLVAAAAGSGKTAVLVERIIQKVLNQQDPVDIDALLVATFTNAAAQEMRNRVAAALERALEENPDSLHLKKQLTLLQQASISTLHSFCMDLIRRHAYLLDIDPGFRIADDIEADLLRQEVMEDLFETWYGKDTEDQERFFSVVDRFSNDRSDQDVETLVLKLYDFAMQNPWPEAWLDQVAERYQIAPETDEASISWLSILKDDVRSQLEAIENELSQALQLTKESDGPYHYAEALDSDFEMLQEAKAQLAFGWDSLRNVLITGKFKALSRKKIDCDENKKEKVKAIRNKVKKRWNSLAEQWFARELSSYLSDIHALYPTIKQLVLIVKEFKQKYSQLKKEKALVDFADLEHYVLAILLADDATADNIKPSPVAEALKEKYAEVLMDEYQDTNLVQETILSLVTKDQPGNLFMVGDVKQSIYRFRHAEPSLFIEKYKKFHKDPILGHRIDLARNFRSRKEVLQATNFIFRQLLDESVGELVYDEAAELVYGNVTYDQVKKLDAEAELVIIDRSDQAEETDEEPDNEETQADLAKAQIEARAYAKRIKYWIGNDQAEATQIMDKETGMNRPVQYRDIVILLRSMTWAPTIMEELKQQGIPVYAELATGYLEAIEIKVMISLLKVIDNPKQDIPLASVLRSPIVGLDEEDLAQIRLTNKRTSYYQALQTFEIETTDKKKQARVSKFLRQLQNWRKKARQGGLAELIWQIYRETGYYDFVGGIPGGRQRQANLRALYDRARGYEETSFRGLFRFLRMIERMEERGEDLGAARALGEQEDVVRIMTIHKSKGLEFPIVILGALDKQFNQQDLRQRYLLHKDLGFGSKYVDPNNRIMYPTLFYHALKQQMQREMWAEEMRVLYVALTRAKEKLVMIGTVSSFEKKQAKWQEILDHQDWVLPAQYRLDMNTYLDWIGASVIRHSSGVSLRTEELSTILTDIHDDPSKWSIKLEHAQMYQNVEQTDEDMKIDIGEKIRDWQVIQETDGHFDRLVNERLTFTYAHQQAANARAKQTVTELKRQLAEKDAYSDDRLVQTFHAPIVKRPNFMQKEKRLSAAEIGTAMHTVMQHLPLTKAWKTPALQEYVQSLVTREILTQEQADHIHNDSIEQFFQTDVGRYLLEVEDVEREVPFSLTVPANTVYPDWETSEQEKVFIQGVIDLLVPYEDGWILIDYKTDRVPAAANQEQIHKLRERYQVQLNLYAKAIEEIWRQPVKGKYLYFFDHSLLINVK</sequence>
<dbReference type="RefSeq" id="WP_268780060.1">
    <property type="nucleotide sequence ID" value="NZ_JAPRAT010000015.1"/>
</dbReference>
<dbReference type="Gene3D" id="3.40.50.300">
    <property type="entry name" value="P-loop containing nucleotide triphosphate hydrolases"/>
    <property type="match status" value="4"/>
</dbReference>
<comment type="caution">
    <text evidence="17">The sequence shown here is derived from an EMBL/GenBank/DDBJ whole genome shotgun (WGS) entry which is preliminary data.</text>
</comment>
<dbReference type="Pfam" id="PF00580">
    <property type="entry name" value="UvrD-helicase"/>
    <property type="match status" value="1"/>
</dbReference>
<keyword evidence="8 13" id="KW-0238">DNA-binding</keyword>
<evidence type="ECO:0000256" key="2">
    <source>
        <dbReference type="ARBA" id="ARBA00022741"/>
    </source>
</evidence>
<dbReference type="InterPro" id="IPR014016">
    <property type="entry name" value="UvrD-like_ATP-bd"/>
</dbReference>
<dbReference type="AlphaFoldDB" id="A0A9J6RC64"/>
<feature type="domain" description="UvrD-like helicase C-terminal" evidence="16">
    <location>
        <begin position="516"/>
        <end position="805"/>
    </location>
</feature>
<feature type="domain" description="UvrD-like helicase ATP-binding" evidence="15">
    <location>
        <begin position="2"/>
        <end position="475"/>
    </location>
</feature>
<keyword evidence="3 13" id="KW-0227">DNA damage</keyword>
<dbReference type="InterPro" id="IPR014017">
    <property type="entry name" value="DNA_helicase_UvrD-like_C"/>
</dbReference>
<comment type="subunit">
    <text evidence="13">Heterodimer of AddA and AddB/RexB.</text>
</comment>
<comment type="function">
    <text evidence="13">The heterodimer acts as both an ATP-dependent DNA helicase and an ATP-dependent, dual-direction single-stranded exonuclease. Recognizes the chi site generating a DNA molecule suitable for the initiation of homologous recombination. The AddA nuclease domain is required for chi fragment generation; this subunit has the helicase and 3' -&gt; 5' nuclease activities.</text>
</comment>
<keyword evidence="1 13" id="KW-0540">Nuclease</keyword>
<dbReference type="Gene3D" id="3.90.320.10">
    <property type="match status" value="1"/>
</dbReference>
<dbReference type="PANTHER" id="PTHR11070:SF48">
    <property type="entry name" value="ATP-DEPENDENT HELICASE_NUCLEASE SUBUNIT A"/>
    <property type="match status" value="1"/>
</dbReference>
<evidence type="ECO:0000259" key="16">
    <source>
        <dbReference type="PROSITE" id="PS51217"/>
    </source>
</evidence>
<dbReference type="GO" id="GO:0005829">
    <property type="term" value="C:cytosol"/>
    <property type="evidence" value="ECO:0007669"/>
    <property type="project" value="TreeGrafter"/>
</dbReference>
<comment type="catalytic activity">
    <reaction evidence="12 13">
        <text>ATP + H2O = ADP + phosphate + H(+)</text>
        <dbReference type="Rhea" id="RHEA:13065"/>
        <dbReference type="ChEBI" id="CHEBI:15377"/>
        <dbReference type="ChEBI" id="CHEBI:15378"/>
        <dbReference type="ChEBI" id="CHEBI:30616"/>
        <dbReference type="ChEBI" id="CHEBI:43474"/>
        <dbReference type="ChEBI" id="CHEBI:456216"/>
        <dbReference type="EC" id="5.6.2.4"/>
    </reaction>
</comment>
<keyword evidence="9 13" id="KW-0234">DNA repair</keyword>
<comment type="cofactor">
    <cofactor evidence="13">
        <name>Mg(2+)</name>
        <dbReference type="ChEBI" id="CHEBI:18420"/>
    </cofactor>
</comment>
<organism evidence="17 18">
    <name type="scientific">Natronobacillus azotifigens</name>
    <dbReference type="NCBI Taxonomy" id="472978"/>
    <lineage>
        <taxon>Bacteria</taxon>
        <taxon>Bacillati</taxon>
        <taxon>Bacillota</taxon>
        <taxon>Bacilli</taxon>
        <taxon>Bacillales</taxon>
        <taxon>Bacillaceae</taxon>
        <taxon>Natronobacillus</taxon>
    </lineage>
</organism>
<dbReference type="Gene3D" id="1.10.274.50">
    <property type="match status" value="1"/>
</dbReference>
<comment type="catalytic activity">
    <reaction evidence="11 13">
        <text>Couples ATP hydrolysis with the unwinding of duplex DNA by translocating in the 3'-5' direction.</text>
        <dbReference type="EC" id="5.6.2.4"/>
    </reaction>
</comment>
<dbReference type="InterPro" id="IPR014152">
    <property type="entry name" value="AddA"/>
</dbReference>
<evidence type="ECO:0000256" key="3">
    <source>
        <dbReference type="ARBA" id="ARBA00022763"/>
    </source>
</evidence>
<dbReference type="GO" id="GO:0000724">
    <property type="term" value="P:double-strand break repair via homologous recombination"/>
    <property type="evidence" value="ECO:0007669"/>
    <property type="project" value="UniProtKB-UniRule"/>
</dbReference>
<reference evidence="17" key="1">
    <citation type="submission" date="2022-11" db="EMBL/GenBank/DDBJ databases">
        <title>WGS of Natronobacillus azotifigens 24KS-1, an anaerobic diazotrophic haloalkaliphile from soda-rich habitats.</title>
        <authorList>
            <person name="Sorokin D.Y."/>
            <person name="Merkel A.Y."/>
        </authorList>
    </citation>
    <scope>NUCLEOTIDE SEQUENCE</scope>
    <source>
        <strain evidence="17">24KS-1</strain>
    </source>
</reference>
<evidence type="ECO:0000259" key="15">
    <source>
        <dbReference type="PROSITE" id="PS51198"/>
    </source>
</evidence>
<dbReference type="SUPFAM" id="SSF52540">
    <property type="entry name" value="P-loop containing nucleoside triphosphate hydrolases"/>
    <property type="match status" value="1"/>
</dbReference>
<dbReference type="NCBIfam" id="TIGR02785">
    <property type="entry name" value="addA_Gpos"/>
    <property type="match status" value="1"/>
</dbReference>
<name>A0A9J6RC64_9BACI</name>
<dbReference type="PANTHER" id="PTHR11070">
    <property type="entry name" value="UVRD / RECB / PCRA DNA HELICASE FAMILY MEMBER"/>
    <property type="match status" value="1"/>
</dbReference>
<dbReference type="HAMAP" id="MF_01451">
    <property type="entry name" value="AddA"/>
    <property type="match status" value="1"/>
</dbReference>
<keyword evidence="4 13" id="KW-0378">Hydrolase</keyword>
<dbReference type="Pfam" id="PF12705">
    <property type="entry name" value="PDDEXK_1"/>
    <property type="match status" value="1"/>
</dbReference>
<evidence type="ECO:0000256" key="9">
    <source>
        <dbReference type="ARBA" id="ARBA00023204"/>
    </source>
</evidence>
<dbReference type="Pfam" id="PF13361">
    <property type="entry name" value="UvrD_C"/>
    <property type="match status" value="1"/>
</dbReference>
<evidence type="ECO:0000313" key="18">
    <source>
        <dbReference type="Proteomes" id="UP001084197"/>
    </source>
</evidence>
<keyword evidence="6 13" id="KW-0269">Exonuclease</keyword>
<evidence type="ECO:0000256" key="8">
    <source>
        <dbReference type="ARBA" id="ARBA00023125"/>
    </source>
</evidence>
<dbReference type="InterPro" id="IPR011335">
    <property type="entry name" value="Restrct_endonuc-II-like"/>
</dbReference>
<dbReference type="GO" id="GO:0033202">
    <property type="term" value="C:DNA helicase complex"/>
    <property type="evidence" value="ECO:0007669"/>
    <property type="project" value="TreeGrafter"/>
</dbReference>
<dbReference type="GO" id="GO:0005524">
    <property type="term" value="F:ATP binding"/>
    <property type="evidence" value="ECO:0007669"/>
    <property type="project" value="UniProtKB-UniRule"/>
</dbReference>
<dbReference type="InterPro" id="IPR000212">
    <property type="entry name" value="DNA_helicase_UvrD/REP"/>
</dbReference>
<dbReference type="GO" id="GO:0003690">
    <property type="term" value="F:double-stranded DNA binding"/>
    <property type="evidence" value="ECO:0007669"/>
    <property type="project" value="UniProtKB-UniRule"/>
</dbReference>
<evidence type="ECO:0000256" key="4">
    <source>
        <dbReference type="ARBA" id="ARBA00022801"/>
    </source>
</evidence>
<dbReference type="InterPro" id="IPR027417">
    <property type="entry name" value="P-loop_NTPase"/>
</dbReference>
<dbReference type="PROSITE" id="PS51217">
    <property type="entry name" value="UVRD_HELICASE_CTER"/>
    <property type="match status" value="1"/>
</dbReference>
<evidence type="ECO:0000256" key="13">
    <source>
        <dbReference type="HAMAP-Rule" id="MF_01451"/>
    </source>
</evidence>
<proteinExistence type="inferred from homology"/>
<dbReference type="GO" id="GO:0043138">
    <property type="term" value="F:3'-5' DNA helicase activity"/>
    <property type="evidence" value="ECO:0007669"/>
    <property type="project" value="UniProtKB-UniRule"/>
</dbReference>
<dbReference type="EC" id="3.1.-.-" evidence="13"/>
<dbReference type="InterPro" id="IPR038726">
    <property type="entry name" value="PDDEXK_AddAB-type"/>
</dbReference>
<gene>
    <name evidence="13 17" type="primary">addA</name>
    <name evidence="17" type="ORF">OWO01_08695</name>
</gene>
<evidence type="ECO:0000256" key="14">
    <source>
        <dbReference type="PROSITE-ProRule" id="PRU00560"/>
    </source>
</evidence>
<dbReference type="EMBL" id="JAPRAT010000015">
    <property type="protein sequence ID" value="MCZ0703290.1"/>
    <property type="molecule type" value="Genomic_DNA"/>
</dbReference>
<comment type="similarity">
    <text evidence="13">Belongs to the helicase family. AddA subfamily.</text>
</comment>
<dbReference type="GO" id="GO:0008408">
    <property type="term" value="F:3'-5' exonuclease activity"/>
    <property type="evidence" value="ECO:0007669"/>
    <property type="project" value="UniProtKB-UniRule"/>
</dbReference>
<evidence type="ECO:0000256" key="11">
    <source>
        <dbReference type="ARBA" id="ARBA00034617"/>
    </source>
</evidence>
<evidence type="ECO:0000256" key="10">
    <source>
        <dbReference type="ARBA" id="ARBA00023235"/>
    </source>
</evidence>
<evidence type="ECO:0000313" key="17">
    <source>
        <dbReference type="EMBL" id="MCZ0703290.1"/>
    </source>
</evidence>
<evidence type="ECO:0000256" key="5">
    <source>
        <dbReference type="ARBA" id="ARBA00022806"/>
    </source>
</evidence>
<keyword evidence="7 13" id="KW-0067">ATP-binding</keyword>
<accession>A0A9J6RC64</accession>
<keyword evidence="2 13" id="KW-0547">Nucleotide-binding</keyword>
<dbReference type="EC" id="5.6.2.4" evidence="13"/>
<dbReference type="InterPro" id="IPR011604">
    <property type="entry name" value="PDDEXK-like_dom_sf"/>
</dbReference>
<evidence type="ECO:0000256" key="1">
    <source>
        <dbReference type="ARBA" id="ARBA00022722"/>
    </source>
</evidence>
<keyword evidence="5 13" id="KW-0347">Helicase</keyword>
<dbReference type="PROSITE" id="PS51198">
    <property type="entry name" value="UVRD_HELICASE_ATP_BIND"/>
    <property type="match status" value="1"/>
</dbReference>
<evidence type="ECO:0000256" key="12">
    <source>
        <dbReference type="ARBA" id="ARBA00048988"/>
    </source>
</evidence>
<dbReference type="FunFam" id="3.40.50.300:FF:001236">
    <property type="entry name" value="ATP-dependent helicase/nuclease subunit A"/>
    <property type="match status" value="1"/>
</dbReference>
<evidence type="ECO:0000256" key="6">
    <source>
        <dbReference type="ARBA" id="ARBA00022839"/>
    </source>
</evidence>
<keyword evidence="10 13" id="KW-0413">Isomerase</keyword>
<dbReference type="SUPFAM" id="SSF52980">
    <property type="entry name" value="Restriction endonuclease-like"/>
    <property type="match status" value="1"/>
</dbReference>
<dbReference type="Proteomes" id="UP001084197">
    <property type="component" value="Unassembled WGS sequence"/>
</dbReference>
<feature type="binding site" evidence="14">
    <location>
        <begin position="23"/>
        <end position="30"/>
    </location>
    <ligand>
        <name>ATP</name>
        <dbReference type="ChEBI" id="CHEBI:30616"/>
    </ligand>
</feature>
<evidence type="ECO:0000256" key="7">
    <source>
        <dbReference type="ARBA" id="ARBA00022840"/>
    </source>
</evidence>